<dbReference type="EMBL" id="KZ452270">
    <property type="protein sequence ID" value="PKA48682.1"/>
    <property type="molecule type" value="Genomic_DNA"/>
</dbReference>
<feature type="compositionally biased region" description="Basic and acidic residues" evidence="1">
    <location>
        <begin position="208"/>
        <end position="222"/>
    </location>
</feature>
<proteinExistence type="predicted"/>
<keyword evidence="3" id="KW-0378">Hydrolase</keyword>
<name>A0A2H9ZZH9_9ASPA</name>
<dbReference type="SUPFAM" id="SSF49879">
    <property type="entry name" value="SMAD/FHA domain"/>
    <property type="match status" value="1"/>
</dbReference>
<protein>
    <submittedName>
        <fullName evidence="3">FHA domain-containing protein</fullName>
        <ecNumber evidence="3">3.1.3.16</ecNumber>
    </submittedName>
</protein>
<dbReference type="AlphaFoldDB" id="A0A2H9ZZH9"/>
<evidence type="ECO:0000313" key="3">
    <source>
        <dbReference type="EMBL" id="PKA48682.1"/>
    </source>
</evidence>
<dbReference type="EC" id="3.1.3.16" evidence="3"/>
<evidence type="ECO:0000313" key="4">
    <source>
        <dbReference type="Proteomes" id="UP000236161"/>
    </source>
</evidence>
<dbReference type="InterPro" id="IPR000253">
    <property type="entry name" value="FHA_dom"/>
</dbReference>
<gene>
    <name evidence="3" type="ORF">AXF42_Ash018499</name>
</gene>
<organism evidence="3 4">
    <name type="scientific">Apostasia shenzhenica</name>
    <dbReference type="NCBI Taxonomy" id="1088818"/>
    <lineage>
        <taxon>Eukaryota</taxon>
        <taxon>Viridiplantae</taxon>
        <taxon>Streptophyta</taxon>
        <taxon>Embryophyta</taxon>
        <taxon>Tracheophyta</taxon>
        <taxon>Spermatophyta</taxon>
        <taxon>Magnoliopsida</taxon>
        <taxon>Liliopsida</taxon>
        <taxon>Asparagales</taxon>
        <taxon>Orchidaceae</taxon>
        <taxon>Apostasioideae</taxon>
        <taxon>Apostasia</taxon>
    </lineage>
</organism>
<sequence length="491" mass="54331">MGSLKITLSIDGGPKKGETLDVYPGKLMRIGRVVRGNTVAIKDPSISEKHLTVEFLPEICQWAVTDLDSSNGTIVNGVAISPNAPAPLADGDIIKIGQCTFMSVKISAVPSAPEHRIRRGRRITAAAAVQKEWVEENMGDCSARHSEDQLEVEKNPEEPAKNGGKGRALRKKGSASAGCSKSDQSFDFVMMEENGRRKTRARATSVRGLKDRDEVKADEPTKRGKGNTHSKSGFWPAGISRKEEFLAPVGTKVVDEELEIEEKTKDMAKDGVKGRVRAKRNLGSARVSWKGEVLEPLMVQCRQRRVTRASKIVMDKSTLVSKEFEEEVDKENKVEAAKNGRNLREKGKRDVQLSVISRKYEAVKPRACSGILFKGLHSNQVKDKLKMNSEGLKMAWKKKLTVEHNLGCEGHNLAVEVENDVDNILASENSSGEEKCFPKSYSWSSFSNVRGIPNTTSKYREDKLINFHATPFEVRVERALKRGTDCASVQI</sequence>
<dbReference type="Proteomes" id="UP000236161">
    <property type="component" value="Unassembled WGS sequence"/>
</dbReference>
<dbReference type="PROSITE" id="PS50006">
    <property type="entry name" value="FHA_DOMAIN"/>
    <property type="match status" value="1"/>
</dbReference>
<feature type="compositionally biased region" description="Basic and acidic residues" evidence="1">
    <location>
        <begin position="142"/>
        <end position="160"/>
    </location>
</feature>
<feature type="domain" description="FHA" evidence="2">
    <location>
        <begin position="28"/>
        <end position="80"/>
    </location>
</feature>
<dbReference type="PANTHER" id="PTHR23308">
    <property type="entry name" value="NUCLEAR INHIBITOR OF PROTEIN PHOSPHATASE-1"/>
    <property type="match status" value="1"/>
</dbReference>
<accession>A0A2H9ZZH9</accession>
<evidence type="ECO:0000256" key="1">
    <source>
        <dbReference type="SAM" id="MobiDB-lite"/>
    </source>
</evidence>
<dbReference type="InterPro" id="IPR008984">
    <property type="entry name" value="SMAD_FHA_dom_sf"/>
</dbReference>
<keyword evidence="4" id="KW-1185">Reference proteome</keyword>
<dbReference type="Pfam" id="PF00498">
    <property type="entry name" value="FHA"/>
    <property type="match status" value="1"/>
</dbReference>
<feature type="region of interest" description="Disordered" evidence="1">
    <location>
        <begin position="195"/>
        <end position="235"/>
    </location>
</feature>
<dbReference type="OrthoDB" id="687730at2759"/>
<dbReference type="Gene3D" id="2.60.200.20">
    <property type="match status" value="1"/>
</dbReference>
<reference evidence="3 4" key="1">
    <citation type="journal article" date="2017" name="Nature">
        <title>The Apostasia genome and the evolution of orchids.</title>
        <authorList>
            <person name="Zhang G.Q."/>
            <person name="Liu K.W."/>
            <person name="Li Z."/>
            <person name="Lohaus R."/>
            <person name="Hsiao Y.Y."/>
            <person name="Niu S.C."/>
            <person name="Wang J.Y."/>
            <person name="Lin Y.C."/>
            <person name="Xu Q."/>
            <person name="Chen L.J."/>
            <person name="Yoshida K."/>
            <person name="Fujiwara S."/>
            <person name="Wang Z.W."/>
            <person name="Zhang Y.Q."/>
            <person name="Mitsuda N."/>
            <person name="Wang M."/>
            <person name="Liu G.H."/>
            <person name="Pecoraro L."/>
            <person name="Huang H.X."/>
            <person name="Xiao X.J."/>
            <person name="Lin M."/>
            <person name="Wu X.Y."/>
            <person name="Wu W.L."/>
            <person name="Chen Y.Y."/>
            <person name="Chang S.B."/>
            <person name="Sakamoto S."/>
            <person name="Ohme-Takagi M."/>
            <person name="Yagi M."/>
            <person name="Zeng S.J."/>
            <person name="Shen C.Y."/>
            <person name="Yeh C.M."/>
            <person name="Luo Y.B."/>
            <person name="Tsai W.C."/>
            <person name="Van de Peer Y."/>
            <person name="Liu Z.J."/>
        </authorList>
    </citation>
    <scope>NUCLEOTIDE SEQUENCE [LARGE SCALE GENOMIC DNA]</scope>
    <source>
        <strain evidence="4">cv. Shenzhen</strain>
        <tissue evidence="3">Stem</tissue>
    </source>
</reference>
<dbReference type="InterPro" id="IPR050923">
    <property type="entry name" value="Cell_Proc_Reg/RNA_Proc"/>
</dbReference>
<feature type="region of interest" description="Disordered" evidence="1">
    <location>
        <begin position="138"/>
        <end position="181"/>
    </location>
</feature>
<evidence type="ECO:0000259" key="2">
    <source>
        <dbReference type="PROSITE" id="PS50006"/>
    </source>
</evidence>
<dbReference type="GO" id="GO:0004722">
    <property type="term" value="F:protein serine/threonine phosphatase activity"/>
    <property type="evidence" value="ECO:0007669"/>
    <property type="project" value="UniProtKB-EC"/>
</dbReference>
<dbReference type="SMART" id="SM00240">
    <property type="entry name" value="FHA"/>
    <property type="match status" value="1"/>
</dbReference>